<keyword evidence="11" id="KW-1185">Reference proteome</keyword>
<evidence type="ECO:0000256" key="2">
    <source>
        <dbReference type="ARBA" id="ARBA00009212"/>
    </source>
</evidence>
<reference evidence="10 11" key="1">
    <citation type="submission" date="2024-04" db="EMBL/GenBank/DDBJ databases">
        <title>Isolation of an actinomycete strain from pig manure.</title>
        <authorList>
            <person name="Gong T."/>
            <person name="Yu Z."/>
            <person name="An M."/>
            <person name="Wei C."/>
            <person name="Yang W."/>
            <person name="Liu L."/>
        </authorList>
    </citation>
    <scope>NUCLEOTIDE SEQUENCE [LARGE SCALE GENOMIC DNA]</scope>
    <source>
        <strain evidence="10 11">ZF39</strain>
    </source>
</reference>
<evidence type="ECO:0000313" key="10">
    <source>
        <dbReference type="EMBL" id="XAN08633.1"/>
    </source>
</evidence>
<feature type="compositionally biased region" description="Basic and acidic residues" evidence="8">
    <location>
        <begin position="126"/>
        <end position="136"/>
    </location>
</feature>
<comment type="subcellular location">
    <subcellularLocation>
        <location evidence="1">Cell membrane</location>
        <topology evidence="1">Multi-pass membrane protein</topology>
    </subcellularLocation>
</comment>
<evidence type="ECO:0000256" key="5">
    <source>
        <dbReference type="ARBA" id="ARBA00022692"/>
    </source>
</evidence>
<feature type="transmembrane region" description="Helical" evidence="9">
    <location>
        <begin position="12"/>
        <end position="32"/>
    </location>
</feature>
<dbReference type="EMBL" id="CP154795">
    <property type="protein sequence ID" value="XAN08633.1"/>
    <property type="molecule type" value="Genomic_DNA"/>
</dbReference>
<sequence>MSEFVQALVPWVAGAVMIMFFIDAVLTVIKIVRGPSVLTRTLAADLLVSTLICAIGAEMVITRHASSMPLLISLALVAFVGTVAVSRFVARDSDDDGAAARERRLRQELAKRKLDIAPVADIPPPPRERRPTGEEH</sequence>
<comment type="similarity">
    <text evidence="2">Belongs to the CPA3 antiporters (TC 2.A.63) subunit F family.</text>
</comment>
<keyword evidence="7 9" id="KW-0472">Membrane</keyword>
<keyword evidence="6 9" id="KW-1133">Transmembrane helix</keyword>
<keyword evidence="4" id="KW-1003">Cell membrane</keyword>
<accession>A0ABZ3FRC9</accession>
<evidence type="ECO:0000256" key="4">
    <source>
        <dbReference type="ARBA" id="ARBA00022475"/>
    </source>
</evidence>
<proteinExistence type="inferred from homology"/>
<evidence type="ECO:0000256" key="7">
    <source>
        <dbReference type="ARBA" id="ARBA00023136"/>
    </source>
</evidence>
<dbReference type="PANTHER" id="PTHR34702">
    <property type="entry name" value="NA(+)/H(+) ANTIPORTER SUBUNIT F1"/>
    <property type="match status" value="1"/>
</dbReference>
<evidence type="ECO:0000256" key="1">
    <source>
        <dbReference type="ARBA" id="ARBA00004651"/>
    </source>
</evidence>
<evidence type="ECO:0000256" key="3">
    <source>
        <dbReference type="ARBA" id="ARBA00022448"/>
    </source>
</evidence>
<gene>
    <name evidence="10" type="ORF">AADG42_15420</name>
</gene>
<feature type="region of interest" description="Disordered" evidence="8">
    <location>
        <begin position="115"/>
        <end position="136"/>
    </location>
</feature>
<organism evidence="10 11">
    <name type="scientific">Ammonicoccus fulvus</name>
    <dbReference type="NCBI Taxonomy" id="3138240"/>
    <lineage>
        <taxon>Bacteria</taxon>
        <taxon>Bacillati</taxon>
        <taxon>Actinomycetota</taxon>
        <taxon>Actinomycetes</taxon>
        <taxon>Propionibacteriales</taxon>
        <taxon>Propionibacteriaceae</taxon>
        <taxon>Ammonicoccus</taxon>
    </lineage>
</organism>
<feature type="transmembrane region" description="Helical" evidence="9">
    <location>
        <begin position="68"/>
        <end position="90"/>
    </location>
</feature>
<keyword evidence="5 9" id="KW-0812">Transmembrane</keyword>
<dbReference type="Pfam" id="PF04066">
    <property type="entry name" value="MrpF_PhaF"/>
    <property type="match status" value="1"/>
</dbReference>
<keyword evidence="3" id="KW-0813">Transport</keyword>
<dbReference type="PANTHER" id="PTHR34702:SF1">
    <property type="entry name" value="NA(+)_H(+) ANTIPORTER SUBUNIT F"/>
    <property type="match status" value="1"/>
</dbReference>
<name>A0ABZ3FRC9_9ACTN</name>
<protein>
    <submittedName>
        <fullName evidence="10">Monovalent cation/H+ antiporter complex subunit F</fullName>
    </submittedName>
</protein>
<feature type="transmembrane region" description="Helical" evidence="9">
    <location>
        <begin position="44"/>
        <end position="62"/>
    </location>
</feature>
<evidence type="ECO:0000256" key="6">
    <source>
        <dbReference type="ARBA" id="ARBA00022989"/>
    </source>
</evidence>
<dbReference type="InterPro" id="IPR007208">
    <property type="entry name" value="MrpF/PhaF-like"/>
</dbReference>
<evidence type="ECO:0000256" key="8">
    <source>
        <dbReference type="SAM" id="MobiDB-lite"/>
    </source>
</evidence>
<evidence type="ECO:0000256" key="9">
    <source>
        <dbReference type="SAM" id="Phobius"/>
    </source>
</evidence>
<dbReference type="Proteomes" id="UP001442841">
    <property type="component" value="Chromosome"/>
</dbReference>
<dbReference type="RefSeq" id="WP_425310058.1">
    <property type="nucleotide sequence ID" value="NZ_CP154795.1"/>
</dbReference>
<evidence type="ECO:0000313" key="11">
    <source>
        <dbReference type="Proteomes" id="UP001442841"/>
    </source>
</evidence>